<dbReference type="EMBL" id="VBOV01000177">
    <property type="protein sequence ID" value="TMQ57145.1"/>
    <property type="molecule type" value="Genomic_DNA"/>
</dbReference>
<dbReference type="SUPFAM" id="SSF54593">
    <property type="entry name" value="Glyoxalase/Bleomycin resistance protein/Dihydroxybiphenyl dioxygenase"/>
    <property type="match status" value="1"/>
</dbReference>
<dbReference type="PANTHER" id="PTHR34109:SF1">
    <property type="entry name" value="VOC DOMAIN-CONTAINING PROTEIN"/>
    <property type="match status" value="1"/>
</dbReference>
<dbReference type="Gene3D" id="3.30.720.110">
    <property type="match status" value="1"/>
</dbReference>
<evidence type="ECO:0000313" key="4">
    <source>
        <dbReference type="Proteomes" id="UP000316292"/>
    </source>
</evidence>
<dbReference type="EMBL" id="VBOR01000094">
    <property type="protein sequence ID" value="TMQ47880.1"/>
    <property type="molecule type" value="Genomic_DNA"/>
</dbReference>
<dbReference type="Pfam" id="PF00903">
    <property type="entry name" value="Glyoxalase"/>
    <property type="match status" value="1"/>
</dbReference>
<evidence type="ECO:0000313" key="3">
    <source>
        <dbReference type="EMBL" id="TMQ57145.1"/>
    </source>
</evidence>
<feature type="domain" description="VOC" evidence="1">
    <location>
        <begin position="8"/>
        <end position="126"/>
    </location>
</feature>
<proteinExistence type="predicted"/>
<name>A0A538T0J8_UNCEI</name>
<dbReference type="Proteomes" id="UP000320913">
    <property type="component" value="Unassembled WGS sequence"/>
</dbReference>
<dbReference type="InterPro" id="IPR004360">
    <property type="entry name" value="Glyas_Fos-R_dOase_dom"/>
</dbReference>
<dbReference type="PANTHER" id="PTHR34109">
    <property type="entry name" value="BNAUNNG04460D PROTEIN-RELATED"/>
    <property type="match status" value="1"/>
</dbReference>
<evidence type="ECO:0000259" key="1">
    <source>
        <dbReference type="PROSITE" id="PS51819"/>
    </source>
</evidence>
<protein>
    <submittedName>
        <fullName evidence="3">VOC family protein</fullName>
    </submittedName>
</protein>
<reference evidence="4 5" key="1">
    <citation type="journal article" date="2019" name="Nat. Microbiol.">
        <title>Mediterranean grassland soil C-N compound turnover is dependent on rainfall and depth, and is mediated by genomically divergent microorganisms.</title>
        <authorList>
            <person name="Diamond S."/>
            <person name="Andeer P.F."/>
            <person name="Li Z."/>
            <person name="Crits-Christoph A."/>
            <person name="Burstein D."/>
            <person name="Anantharaman K."/>
            <person name="Lane K.R."/>
            <person name="Thomas B.C."/>
            <person name="Pan C."/>
            <person name="Northen T.R."/>
            <person name="Banfield J.F."/>
        </authorList>
    </citation>
    <scope>NUCLEOTIDE SEQUENCE [LARGE SCALE GENOMIC DNA]</scope>
    <source>
        <strain evidence="2">WS_1</strain>
        <strain evidence="3">WS_5</strain>
    </source>
</reference>
<sequence>MVRRIPEGYRNVTPYLINEGVERTIRFLRQAFGAAEKYPPMKRPDGTIMHAEMRVGDSTIMMGEATIEYRPLPGCLYIYVEDVDSTYRRALQAGATSVADPKDQFYGDRSAGVRDPAGNFWWIATHKEDVSDQELERRFRASYPQPSGV</sequence>
<gene>
    <name evidence="2" type="ORF">E6K71_08720</name>
    <name evidence="3" type="ORF">E6K75_07380</name>
</gene>
<dbReference type="Proteomes" id="UP000316292">
    <property type="component" value="Unassembled WGS sequence"/>
</dbReference>
<dbReference type="AlphaFoldDB" id="A0A538T0J8"/>
<dbReference type="InterPro" id="IPR029068">
    <property type="entry name" value="Glyas_Bleomycin-R_OHBP_Dase"/>
</dbReference>
<dbReference type="PROSITE" id="PS51819">
    <property type="entry name" value="VOC"/>
    <property type="match status" value="1"/>
</dbReference>
<evidence type="ECO:0000313" key="5">
    <source>
        <dbReference type="Proteomes" id="UP000320913"/>
    </source>
</evidence>
<dbReference type="CDD" id="cd07246">
    <property type="entry name" value="VOC_like"/>
    <property type="match status" value="1"/>
</dbReference>
<comment type="caution">
    <text evidence="3">The sequence shown here is derived from an EMBL/GenBank/DDBJ whole genome shotgun (WGS) entry which is preliminary data.</text>
</comment>
<dbReference type="InterPro" id="IPR037523">
    <property type="entry name" value="VOC_core"/>
</dbReference>
<accession>A0A538T0J8</accession>
<dbReference type="Gene3D" id="3.30.720.120">
    <property type="match status" value="1"/>
</dbReference>
<organism evidence="3 5">
    <name type="scientific">Eiseniibacteriota bacterium</name>
    <dbReference type="NCBI Taxonomy" id="2212470"/>
    <lineage>
        <taxon>Bacteria</taxon>
        <taxon>Candidatus Eiseniibacteriota</taxon>
    </lineage>
</organism>
<evidence type="ECO:0000313" key="2">
    <source>
        <dbReference type="EMBL" id="TMQ47880.1"/>
    </source>
</evidence>